<dbReference type="InterPro" id="IPR015943">
    <property type="entry name" value="WD40/YVTN_repeat-like_dom_sf"/>
</dbReference>
<comment type="similarity">
    <text evidence="1">Belongs to the inositol polyphosphate 5-phosphatase family.</text>
</comment>
<dbReference type="PANTHER" id="PTHR11200:SF261">
    <property type="entry name" value="TYPE I INOSITOL POLYPHOSPHATE 5-PHOSPHATASE 12"/>
    <property type="match status" value="1"/>
</dbReference>
<dbReference type="InterPro" id="IPR056454">
    <property type="entry name" value="Beta-prop_IP5PC_F"/>
</dbReference>
<dbReference type="AlphaFoldDB" id="A0A8X8Y3R1"/>
<feature type="compositionally biased region" description="Polar residues" evidence="2">
    <location>
        <begin position="737"/>
        <end position="755"/>
    </location>
</feature>
<dbReference type="EMBL" id="PNBA02000005">
    <property type="protein sequence ID" value="KAG6422898.1"/>
    <property type="molecule type" value="Genomic_DNA"/>
</dbReference>
<reference evidence="4" key="1">
    <citation type="submission" date="2018-01" db="EMBL/GenBank/DDBJ databases">
        <authorList>
            <person name="Mao J.F."/>
        </authorList>
    </citation>
    <scope>NUCLEOTIDE SEQUENCE</scope>
    <source>
        <strain evidence="4">Huo1</strain>
        <tissue evidence="4">Leaf</tissue>
    </source>
</reference>
<dbReference type="InterPro" id="IPR036691">
    <property type="entry name" value="Endo/exonu/phosph_ase_sf"/>
</dbReference>
<feature type="region of interest" description="Disordered" evidence="2">
    <location>
        <begin position="724"/>
        <end position="772"/>
    </location>
</feature>
<dbReference type="GO" id="GO:0004439">
    <property type="term" value="F:phosphatidylinositol-4,5-bisphosphate 5-phosphatase activity"/>
    <property type="evidence" value="ECO:0007669"/>
    <property type="project" value="TreeGrafter"/>
</dbReference>
<name>A0A8X8Y3R1_SALSN</name>
<sequence>MEKSLSLPPKEKHMATLLVERSCIDLRSQVTVNGTCSISSSDVKALLCDHVRARVWTVGSLSFSLWDARRRELVKVFTVDGQIEIRPEEKLSQEQQQQPVEDEANVKLVAKSKEEKSNFLQRSCNGIIGAAGAVRRAAKGGGASEEGKKTEAIVLDSDGMIWTGSSNSTLVQWDGNGNRLHEYTHHSCGILCFCCYGARIWIGYVSGMVQIIDLEGNLIAGWVTHNGPVIKLVVGNGSLYSLATHGGIRGWHVSSPSVVDDILRRQLSDREIMYTRLENLKISVGSWNVGQGRASHAALMSWLGSSVEDVGIVVVGLQEVEMGAGFLAMSAAKETVRRQFTLVRKTLRNHAGDLDVSAVACGLGRAIGNKGCVGLRQRVYDRIMCFVNCHLAAHLDGVSKRNSDFDHIFRNMTFARSSNLLNNSEADVSPAAQMPRTTNDKSPDDEKPEHAEADMVLFFGDFNYRLFGISYDKARDFVSQRSFDRLREKDQLRAEMKAGKVFQGMREALVRFPPTYKFERGKPGLGGYDSSEKKRIPAWCDRVLYRDNRSNPADECSLECPVVASIFQYEARMDVTESDHKPSNESIRPHLDALRFVPETSLNTSKILLNNQDTISFIIINQNKEHAAFYEIVCLGQTTISENEVISDYRPRGSLGFPRWLEVTPAAGMIRPGHAVEVTVHHEEFHTLEEFVDGIPQSWWSEDTRDKEVILLVNIKGSCTAQPRTHPVHVRHIFSGSPPSTNAPTDQPSMEPKQNTSKKHGHGGGSHRGGQH</sequence>
<feature type="region of interest" description="Disordered" evidence="2">
    <location>
        <begin position="425"/>
        <end position="448"/>
    </location>
</feature>
<dbReference type="Gene3D" id="2.130.10.10">
    <property type="entry name" value="YVTN repeat-like/Quinoprotein amine dehydrogenase"/>
    <property type="match status" value="1"/>
</dbReference>
<reference evidence="4" key="2">
    <citation type="submission" date="2020-08" db="EMBL/GenBank/DDBJ databases">
        <title>Plant Genome Project.</title>
        <authorList>
            <person name="Zhang R.-G."/>
        </authorList>
    </citation>
    <scope>NUCLEOTIDE SEQUENCE</scope>
    <source>
        <strain evidence="4">Huo1</strain>
        <tissue evidence="4">Leaf</tissue>
    </source>
</reference>
<dbReference type="PANTHER" id="PTHR11200">
    <property type="entry name" value="INOSITOL 5-PHOSPHATASE"/>
    <property type="match status" value="1"/>
</dbReference>
<evidence type="ECO:0000259" key="3">
    <source>
        <dbReference type="SMART" id="SM00128"/>
    </source>
</evidence>
<organism evidence="4">
    <name type="scientific">Salvia splendens</name>
    <name type="common">Scarlet sage</name>
    <dbReference type="NCBI Taxonomy" id="180675"/>
    <lineage>
        <taxon>Eukaryota</taxon>
        <taxon>Viridiplantae</taxon>
        <taxon>Streptophyta</taxon>
        <taxon>Embryophyta</taxon>
        <taxon>Tracheophyta</taxon>
        <taxon>Spermatophyta</taxon>
        <taxon>Magnoliopsida</taxon>
        <taxon>eudicotyledons</taxon>
        <taxon>Gunneridae</taxon>
        <taxon>Pentapetalae</taxon>
        <taxon>asterids</taxon>
        <taxon>lamiids</taxon>
        <taxon>Lamiales</taxon>
        <taxon>Lamiaceae</taxon>
        <taxon>Nepetoideae</taxon>
        <taxon>Mentheae</taxon>
        <taxon>Salviinae</taxon>
        <taxon>Salvia</taxon>
        <taxon>Salvia subgen. Calosphace</taxon>
        <taxon>core Calosphace</taxon>
    </lineage>
</organism>
<feature type="compositionally biased region" description="Basic and acidic residues" evidence="2">
    <location>
        <begin position="438"/>
        <end position="448"/>
    </location>
</feature>
<evidence type="ECO:0000256" key="1">
    <source>
        <dbReference type="ARBA" id="ARBA00010768"/>
    </source>
</evidence>
<evidence type="ECO:0000313" key="5">
    <source>
        <dbReference type="Proteomes" id="UP000298416"/>
    </source>
</evidence>
<dbReference type="InterPro" id="IPR056455">
    <property type="entry name" value="Ig-like_IP5PC_F"/>
</dbReference>
<dbReference type="Pfam" id="PF22669">
    <property type="entry name" value="Exo_endo_phos2"/>
    <property type="match status" value="1"/>
</dbReference>
<dbReference type="SUPFAM" id="SSF50978">
    <property type="entry name" value="WD40 repeat-like"/>
    <property type="match status" value="1"/>
</dbReference>
<feature type="compositionally biased region" description="Gly residues" evidence="2">
    <location>
        <begin position="763"/>
        <end position="772"/>
    </location>
</feature>
<accession>A0A8X8Y3R1</accession>
<gene>
    <name evidence="4" type="ORF">SASPL_113280</name>
</gene>
<dbReference type="GO" id="GO:0046856">
    <property type="term" value="P:phosphatidylinositol dephosphorylation"/>
    <property type="evidence" value="ECO:0007669"/>
    <property type="project" value="InterPro"/>
</dbReference>
<dbReference type="Gene3D" id="3.60.10.10">
    <property type="entry name" value="Endonuclease/exonuclease/phosphatase"/>
    <property type="match status" value="1"/>
</dbReference>
<comment type="caution">
    <text evidence="4">The sequence shown here is derived from an EMBL/GenBank/DDBJ whole genome shotgun (WGS) entry which is preliminary data.</text>
</comment>
<proteinExistence type="inferred from homology"/>
<dbReference type="SUPFAM" id="SSF56219">
    <property type="entry name" value="DNase I-like"/>
    <property type="match status" value="1"/>
</dbReference>
<dbReference type="InterPro" id="IPR046985">
    <property type="entry name" value="IP5"/>
</dbReference>
<evidence type="ECO:0000313" key="4">
    <source>
        <dbReference type="EMBL" id="KAG6422898.1"/>
    </source>
</evidence>
<dbReference type="InterPro" id="IPR000300">
    <property type="entry name" value="IPPc"/>
</dbReference>
<keyword evidence="5" id="KW-1185">Reference proteome</keyword>
<dbReference type="SMART" id="SM00128">
    <property type="entry name" value="IPPc"/>
    <property type="match status" value="1"/>
</dbReference>
<dbReference type="Pfam" id="PF23755">
    <property type="entry name" value="Ig-like_IP5PC_F"/>
    <property type="match status" value="1"/>
</dbReference>
<protein>
    <recommendedName>
        <fullName evidence="3">Inositol polyphosphate-related phosphatase domain-containing protein</fullName>
    </recommendedName>
</protein>
<dbReference type="InterPro" id="IPR036322">
    <property type="entry name" value="WD40_repeat_dom_sf"/>
</dbReference>
<dbReference type="Proteomes" id="UP000298416">
    <property type="component" value="Unassembled WGS sequence"/>
</dbReference>
<dbReference type="Pfam" id="PF23754">
    <property type="entry name" value="Beta-prop_IP5PC_F"/>
    <property type="match status" value="1"/>
</dbReference>
<feature type="domain" description="Inositol polyphosphate-related phosphatase" evidence="3">
    <location>
        <begin position="278"/>
        <end position="595"/>
    </location>
</feature>
<evidence type="ECO:0000256" key="2">
    <source>
        <dbReference type="SAM" id="MobiDB-lite"/>
    </source>
</evidence>